<sequence length="101" mass="11596">PCNVTPSALVQHLFLGAWKPRQEEERHWWEEWDSDTSGRRRRSLGPGDFLDWRMPALALMAHLHEAGMHLPWEAVRLLFSRLVPIEPPLLPAPPPFRAGCG</sequence>
<protein>
    <submittedName>
        <fullName evidence="1">Uncharacterized protein</fullName>
    </submittedName>
</protein>
<feature type="non-terminal residue" evidence="1">
    <location>
        <position position="101"/>
    </location>
</feature>
<dbReference type="Proteomes" id="UP000626109">
    <property type="component" value="Unassembled WGS sequence"/>
</dbReference>
<evidence type="ECO:0000313" key="1">
    <source>
        <dbReference type="EMBL" id="CAE8675548.1"/>
    </source>
</evidence>
<gene>
    <name evidence="1" type="ORF">PGLA2088_LOCUS19440</name>
</gene>
<dbReference type="EMBL" id="CAJNNW010025091">
    <property type="protein sequence ID" value="CAE8675548.1"/>
    <property type="molecule type" value="Genomic_DNA"/>
</dbReference>
<dbReference type="AlphaFoldDB" id="A0A813JBF5"/>
<comment type="caution">
    <text evidence="1">The sequence shown here is derived from an EMBL/GenBank/DDBJ whole genome shotgun (WGS) entry which is preliminary data.</text>
</comment>
<proteinExistence type="predicted"/>
<evidence type="ECO:0000313" key="2">
    <source>
        <dbReference type="Proteomes" id="UP000626109"/>
    </source>
</evidence>
<name>A0A813JBF5_POLGL</name>
<reference evidence="1" key="1">
    <citation type="submission" date="2021-02" db="EMBL/GenBank/DDBJ databases">
        <authorList>
            <person name="Dougan E. K."/>
            <person name="Rhodes N."/>
            <person name="Thang M."/>
            <person name="Chan C."/>
        </authorList>
    </citation>
    <scope>NUCLEOTIDE SEQUENCE</scope>
</reference>
<accession>A0A813JBF5</accession>
<organism evidence="1 2">
    <name type="scientific">Polarella glacialis</name>
    <name type="common">Dinoflagellate</name>
    <dbReference type="NCBI Taxonomy" id="89957"/>
    <lineage>
        <taxon>Eukaryota</taxon>
        <taxon>Sar</taxon>
        <taxon>Alveolata</taxon>
        <taxon>Dinophyceae</taxon>
        <taxon>Suessiales</taxon>
        <taxon>Suessiaceae</taxon>
        <taxon>Polarella</taxon>
    </lineage>
</organism>